<dbReference type="AlphaFoldDB" id="A0AAU7QGP3"/>
<gene>
    <name evidence="1" type="ORF">ABK905_11555</name>
</gene>
<proteinExistence type="predicted"/>
<evidence type="ECO:0000313" key="1">
    <source>
        <dbReference type="EMBL" id="XBS71496.1"/>
    </source>
</evidence>
<protein>
    <submittedName>
        <fullName evidence="1">Uncharacterized protein</fullName>
    </submittedName>
</protein>
<name>A0AAU7QGP3_9GAMM</name>
<organism evidence="1">
    <name type="scientific">Acerihabitans sp. KWT182</name>
    <dbReference type="NCBI Taxonomy" id="3157919"/>
    <lineage>
        <taxon>Bacteria</taxon>
        <taxon>Pseudomonadati</taxon>
        <taxon>Pseudomonadota</taxon>
        <taxon>Gammaproteobacteria</taxon>
        <taxon>Enterobacterales</taxon>
        <taxon>Pectobacteriaceae</taxon>
        <taxon>Acerihabitans</taxon>
    </lineage>
</organism>
<reference evidence="1" key="1">
    <citation type="submission" date="2024-06" db="EMBL/GenBank/DDBJ databases">
        <authorList>
            <person name="Coelho C."/>
            <person name="Bento M."/>
            <person name="Garcia E."/>
            <person name="Camelo A."/>
            <person name="Brandao I."/>
            <person name="Espirito Santo C."/>
            <person name="Trovao J."/>
            <person name="Verissimo A."/>
            <person name="Costa J."/>
            <person name="Tiago I."/>
        </authorList>
    </citation>
    <scope>NUCLEOTIDE SEQUENCE</scope>
    <source>
        <strain evidence="1">KWT182</strain>
    </source>
</reference>
<sequence length="75" mass="8952">MYSLVRITGLSANRRQKFSNKYANCGKRFKRFKISLLQASPSTGLIHREVKRIQLHHGDRRRRDFSARPFLLFFQ</sequence>
<accession>A0AAU7QGP3</accession>
<dbReference type="EMBL" id="CP157947">
    <property type="protein sequence ID" value="XBS71496.1"/>
    <property type="molecule type" value="Genomic_DNA"/>
</dbReference>